<dbReference type="GO" id="GO:0006511">
    <property type="term" value="P:ubiquitin-dependent protein catabolic process"/>
    <property type="evidence" value="ECO:0007669"/>
    <property type="project" value="TreeGrafter"/>
</dbReference>
<dbReference type="GO" id="GO:0005829">
    <property type="term" value="C:cytosol"/>
    <property type="evidence" value="ECO:0007669"/>
    <property type="project" value="TreeGrafter"/>
</dbReference>
<dbReference type="Proteomes" id="UP000653454">
    <property type="component" value="Unassembled WGS sequence"/>
</dbReference>
<dbReference type="GO" id="GO:0005634">
    <property type="term" value="C:nucleus"/>
    <property type="evidence" value="ECO:0007669"/>
    <property type="project" value="TreeGrafter"/>
</dbReference>
<organism evidence="9 10">
    <name type="scientific">Plutella xylostella</name>
    <name type="common">Diamondback moth</name>
    <name type="synonym">Plutella maculipennis</name>
    <dbReference type="NCBI Taxonomy" id="51655"/>
    <lineage>
        <taxon>Eukaryota</taxon>
        <taxon>Metazoa</taxon>
        <taxon>Ecdysozoa</taxon>
        <taxon>Arthropoda</taxon>
        <taxon>Hexapoda</taxon>
        <taxon>Insecta</taxon>
        <taxon>Pterygota</taxon>
        <taxon>Neoptera</taxon>
        <taxon>Endopterygota</taxon>
        <taxon>Lepidoptera</taxon>
        <taxon>Glossata</taxon>
        <taxon>Ditrysia</taxon>
        <taxon>Yponomeutoidea</taxon>
        <taxon>Plutellidae</taxon>
        <taxon>Plutella</taxon>
    </lineage>
</organism>
<dbReference type="GO" id="GO:0006302">
    <property type="term" value="P:double-strand break repair"/>
    <property type="evidence" value="ECO:0007669"/>
    <property type="project" value="TreeGrafter"/>
</dbReference>
<evidence type="ECO:0000259" key="8">
    <source>
        <dbReference type="PROSITE" id="PS50089"/>
    </source>
</evidence>
<keyword evidence="5" id="KW-0862">Zinc</keyword>
<sequence length="187" mass="21166">MESYFFESHCEDGLLYLVRSQLQSVESEKNTLLENICSDPGEGSSKQEALQEVGELLQSELQCSICTELLVAATTLNCSHTYCKYCITVWGKKKRECPICRAAITSECRSLVLDSFIEKMVASLSAELQEKRRDLLKDREEMDAELARGIFACSRRRRSDSSEPPSSRSDDDDGDSLEEEETDYSYP</sequence>
<evidence type="ECO:0000313" key="9">
    <source>
        <dbReference type="EMBL" id="CAG9113763.1"/>
    </source>
</evidence>
<comment type="caution">
    <text evidence="9">The sequence shown here is derived from an EMBL/GenBank/DDBJ whole genome shotgun (WGS) entry which is preliminary data.</text>
</comment>
<evidence type="ECO:0000256" key="1">
    <source>
        <dbReference type="ARBA" id="ARBA00022679"/>
    </source>
</evidence>
<evidence type="ECO:0000256" key="6">
    <source>
        <dbReference type="PROSITE-ProRule" id="PRU00175"/>
    </source>
</evidence>
<evidence type="ECO:0000256" key="7">
    <source>
        <dbReference type="SAM" id="MobiDB-lite"/>
    </source>
</evidence>
<protein>
    <submittedName>
        <fullName evidence="9">(diamondback moth) hypothetical protein</fullName>
    </submittedName>
</protein>
<dbReference type="FunFam" id="3.30.40.10:FF:001015">
    <property type="entry name" value="FHA domaincontaining protein"/>
    <property type="match status" value="1"/>
</dbReference>
<feature type="compositionally biased region" description="Acidic residues" evidence="7">
    <location>
        <begin position="170"/>
        <end position="187"/>
    </location>
</feature>
<accession>A0A8S4EFR4</accession>
<dbReference type="GO" id="GO:0061630">
    <property type="term" value="F:ubiquitin protein ligase activity"/>
    <property type="evidence" value="ECO:0007669"/>
    <property type="project" value="TreeGrafter"/>
</dbReference>
<dbReference type="GO" id="GO:0000151">
    <property type="term" value="C:ubiquitin ligase complex"/>
    <property type="evidence" value="ECO:0007669"/>
    <property type="project" value="TreeGrafter"/>
</dbReference>
<dbReference type="Pfam" id="PF00097">
    <property type="entry name" value="zf-C3HC4"/>
    <property type="match status" value="1"/>
</dbReference>
<dbReference type="PANTHER" id="PTHR15067">
    <property type="entry name" value="E3 UBIQUITIN-PROTEIN LIGASE RNF8"/>
    <property type="match status" value="1"/>
</dbReference>
<dbReference type="PROSITE" id="PS50089">
    <property type="entry name" value="ZF_RING_2"/>
    <property type="match status" value="1"/>
</dbReference>
<dbReference type="InterPro" id="IPR013083">
    <property type="entry name" value="Znf_RING/FYVE/PHD"/>
</dbReference>
<evidence type="ECO:0000256" key="3">
    <source>
        <dbReference type="ARBA" id="ARBA00022771"/>
    </source>
</evidence>
<reference evidence="9" key="1">
    <citation type="submission" date="2020-11" db="EMBL/GenBank/DDBJ databases">
        <authorList>
            <person name="Whiteford S."/>
        </authorList>
    </citation>
    <scope>NUCLEOTIDE SEQUENCE</scope>
</reference>
<dbReference type="GO" id="GO:0035861">
    <property type="term" value="C:site of double-strand break"/>
    <property type="evidence" value="ECO:0007669"/>
    <property type="project" value="TreeGrafter"/>
</dbReference>
<feature type="region of interest" description="Disordered" evidence="7">
    <location>
        <begin position="155"/>
        <end position="187"/>
    </location>
</feature>
<dbReference type="SMART" id="SM00184">
    <property type="entry name" value="RING"/>
    <property type="match status" value="1"/>
</dbReference>
<dbReference type="InterPro" id="IPR001841">
    <property type="entry name" value="Znf_RING"/>
</dbReference>
<dbReference type="Gene3D" id="3.30.40.10">
    <property type="entry name" value="Zinc/RING finger domain, C3HC4 (zinc finger)"/>
    <property type="match status" value="1"/>
</dbReference>
<dbReference type="EMBL" id="CAJHNJ030000015">
    <property type="protein sequence ID" value="CAG9113763.1"/>
    <property type="molecule type" value="Genomic_DNA"/>
</dbReference>
<dbReference type="SUPFAM" id="SSF57850">
    <property type="entry name" value="RING/U-box"/>
    <property type="match status" value="1"/>
</dbReference>
<keyword evidence="4" id="KW-0833">Ubl conjugation pathway</keyword>
<dbReference type="AlphaFoldDB" id="A0A8S4EFR4"/>
<dbReference type="GO" id="GO:0008270">
    <property type="term" value="F:zinc ion binding"/>
    <property type="evidence" value="ECO:0007669"/>
    <property type="project" value="UniProtKB-KW"/>
</dbReference>
<dbReference type="InterPro" id="IPR018957">
    <property type="entry name" value="Znf_C3HC4_RING-type"/>
</dbReference>
<keyword evidence="3 6" id="KW-0863">Zinc-finger</keyword>
<evidence type="ECO:0000256" key="5">
    <source>
        <dbReference type="ARBA" id="ARBA00022833"/>
    </source>
</evidence>
<dbReference type="PANTHER" id="PTHR15067:SF4">
    <property type="entry name" value="E3 UBIQUITIN-PROTEIN LIGASE RNF8"/>
    <property type="match status" value="1"/>
</dbReference>
<dbReference type="GO" id="GO:0042393">
    <property type="term" value="F:histone binding"/>
    <property type="evidence" value="ECO:0007669"/>
    <property type="project" value="TreeGrafter"/>
</dbReference>
<keyword evidence="1" id="KW-0808">Transferase</keyword>
<evidence type="ECO:0000256" key="2">
    <source>
        <dbReference type="ARBA" id="ARBA00022723"/>
    </source>
</evidence>
<feature type="domain" description="RING-type" evidence="8">
    <location>
        <begin position="63"/>
        <end position="101"/>
    </location>
</feature>
<evidence type="ECO:0000256" key="4">
    <source>
        <dbReference type="ARBA" id="ARBA00022786"/>
    </source>
</evidence>
<keyword evidence="2" id="KW-0479">Metal-binding</keyword>
<gene>
    <name evidence="9" type="ORF">PLXY2_LOCUS5319</name>
</gene>
<proteinExistence type="predicted"/>
<evidence type="ECO:0000313" key="10">
    <source>
        <dbReference type="Proteomes" id="UP000653454"/>
    </source>
</evidence>
<name>A0A8S4EFR4_PLUXY</name>
<dbReference type="PROSITE" id="PS00518">
    <property type="entry name" value="ZF_RING_1"/>
    <property type="match status" value="1"/>
</dbReference>
<dbReference type="GO" id="GO:0070936">
    <property type="term" value="P:protein K48-linked ubiquitination"/>
    <property type="evidence" value="ECO:0007669"/>
    <property type="project" value="TreeGrafter"/>
</dbReference>
<dbReference type="InterPro" id="IPR017907">
    <property type="entry name" value="Znf_RING_CS"/>
</dbReference>
<keyword evidence="10" id="KW-1185">Reference proteome</keyword>